<accession>A0A941EMU8</accession>
<sequence>MQTMFFTATAAELSRLVGAWSRGRGAVAAGVRLAYVDAADLDPAQLLELDTLATGHDPVTVREALLTPARELGRCAALAPGSLAQGTEEQVVLTVRTPLYRQLAGCGDGRLLELARLWQLRTWGTEWNAERYAGLLRGLSMLSELATREYRGVYVRFDV</sequence>
<keyword evidence="2" id="KW-1185">Reference proteome</keyword>
<dbReference type="EMBL" id="JAGSOG010000091">
    <property type="protein sequence ID" value="MBR7835325.1"/>
    <property type="molecule type" value="Genomic_DNA"/>
</dbReference>
<evidence type="ECO:0000313" key="2">
    <source>
        <dbReference type="Proteomes" id="UP000675781"/>
    </source>
</evidence>
<dbReference type="Proteomes" id="UP000675781">
    <property type="component" value="Unassembled WGS sequence"/>
</dbReference>
<organism evidence="1 2">
    <name type="scientific">Actinospica durhamensis</name>
    <dbReference type="NCBI Taxonomy" id="1508375"/>
    <lineage>
        <taxon>Bacteria</taxon>
        <taxon>Bacillati</taxon>
        <taxon>Actinomycetota</taxon>
        <taxon>Actinomycetes</taxon>
        <taxon>Catenulisporales</taxon>
        <taxon>Actinospicaceae</taxon>
        <taxon>Actinospica</taxon>
    </lineage>
</organism>
<dbReference type="AlphaFoldDB" id="A0A941EMU8"/>
<protein>
    <submittedName>
        <fullName evidence="1">Uncharacterized protein</fullName>
    </submittedName>
</protein>
<name>A0A941EMU8_9ACTN</name>
<reference evidence="1" key="1">
    <citation type="submission" date="2021-04" db="EMBL/GenBank/DDBJ databases">
        <title>Genome based classification of Actinospica acidithermotolerans sp. nov., an actinobacterium isolated from an Indonesian hot spring.</title>
        <authorList>
            <person name="Kusuma A.B."/>
            <person name="Putra K.E."/>
            <person name="Nafisah S."/>
            <person name="Loh J."/>
            <person name="Nouioui I."/>
            <person name="Goodfellow M."/>
        </authorList>
    </citation>
    <scope>NUCLEOTIDE SEQUENCE</scope>
    <source>
        <strain evidence="1">CSCA 57</strain>
    </source>
</reference>
<proteinExistence type="predicted"/>
<comment type="caution">
    <text evidence="1">The sequence shown here is derived from an EMBL/GenBank/DDBJ whole genome shotgun (WGS) entry which is preliminary data.</text>
</comment>
<gene>
    <name evidence="1" type="ORF">KDL01_18775</name>
</gene>
<evidence type="ECO:0000313" key="1">
    <source>
        <dbReference type="EMBL" id="MBR7835325.1"/>
    </source>
</evidence>
<dbReference type="RefSeq" id="WP_212529820.1">
    <property type="nucleotide sequence ID" value="NZ_JAGSOG010000091.1"/>
</dbReference>